<evidence type="ECO:0000259" key="21">
    <source>
        <dbReference type="PROSITE" id="PS50892"/>
    </source>
</evidence>
<feature type="domain" description="Longin" evidence="20">
    <location>
        <begin position="1"/>
        <end position="117"/>
    </location>
</feature>
<dbReference type="InterPro" id="IPR011012">
    <property type="entry name" value="Longin-like_dom_sf"/>
</dbReference>
<evidence type="ECO:0000256" key="4">
    <source>
        <dbReference type="ARBA" id="ARBA00022448"/>
    </source>
</evidence>
<evidence type="ECO:0000256" key="18">
    <source>
        <dbReference type="SAM" id="MobiDB-lite"/>
    </source>
</evidence>
<dbReference type="AlphaFoldDB" id="A0A9N8HEK7"/>
<dbReference type="CDD" id="cd14824">
    <property type="entry name" value="Longin"/>
    <property type="match status" value="1"/>
</dbReference>
<evidence type="ECO:0000313" key="22">
    <source>
        <dbReference type="EMBL" id="CAB9509937.1"/>
    </source>
</evidence>
<dbReference type="GO" id="GO:0006890">
    <property type="term" value="P:retrograde vesicle-mediated transport, Golgi to endoplasmic reticulum"/>
    <property type="evidence" value="ECO:0007669"/>
    <property type="project" value="InterPro"/>
</dbReference>
<evidence type="ECO:0000259" key="20">
    <source>
        <dbReference type="PROSITE" id="PS50859"/>
    </source>
</evidence>
<keyword evidence="7" id="KW-0931">ER-Golgi transport</keyword>
<keyword evidence="10" id="KW-0333">Golgi apparatus</keyword>
<evidence type="ECO:0000256" key="12">
    <source>
        <dbReference type="ARBA" id="ARBA00023136"/>
    </source>
</evidence>
<dbReference type="GO" id="GO:0015031">
    <property type="term" value="P:protein transport"/>
    <property type="evidence" value="ECO:0007669"/>
    <property type="project" value="UniProtKB-KW"/>
</dbReference>
<feature type="coiled-coil region" evidence="17">
    <location>
        <begin position="117"/>
        <end position="144"/>
    </location>
</feature>
<evidence type="ECO:0000256" key="2">
    <source>
        <dbReference type="ARBA" id="ARBA00004394"/>
    </source>
</evidence>
<evidence type="ECO:0000256" key="7">
    <source>
        <dbReference type="ARBA" id="ARBA00022892"/>
    </source>
</evidence>
<evidence type="ECO:0000256" key="11">
    <source>
        <dbReference type="ARBA" id="ARBA00023054"/>
    </source>
</evidence>
<dbReference type="SUPFAM" id="SSF64356">
    <property type="entry name" value="SNARE-like"/>
    <property type="match status" value="1"/>
</dbReference>
<evidence type="ECO:0000256" key="16">
    <source>
        <dbReference type="PROSITE-ProRule" id="PRU00290"/>
    </source>
</evidence>
<keyword evidence="6" id="KW-0256">Endoplasmic reticulum</keyword>
<dbReference type="PRINTS" id="PR00219">
    <property type="entry name" value="SYNAPTOBREVN"/>
</dbReference>
<keyword evidence="11 16" id="KW-0175">Coiled coil</keyword>
<dbReference type="Pfam" id="PF13774">
    <property type="entry name" value="Longin"/>
    <property type="match status" value="1"/>
</dbReference>
<feature type="region of interest" description="Disordered" evidence="18">
    <location>
        <begin position="1"/>
        <end position="24"/>
    </location>
</feature>
<evidence type="ECO:0000256" key="10">
    <source>
        <dbReference type="ARBA" id="ARBA00023034"/>
    </source>
</evidence>
<dbReference type="EMBL" id="CAICTM010000410">
    <property type="protein sequence ID" value="CAB9509937.1"/>
    <property type="molecule type" value="Genomic_DNA"/>
</dbReference>
<evidence type="ECO:0000256" key="5">
    <source>
        <dbReference type="ARBA" id="ARBA00022692"/>
    </source>
</evidence>
<reference evidence="22" key="1">
    <citation type="submission" date="2020-06" db="EMBL/GenBank/DDBJ databases">
        <authorList>
            <consortium name="Plant Systems Biology data submission"/>
        </authorList>
    </citation>
    <scope>NUCLEOTIDE SEQUENCE</scope>
    <source>
        <strain evidence="22">D6</strain>
    </source>
</reference>
<dbReference type="InterPro" id="IPR010908">
    <property type="entry name" value="Longin_dom"/>
</dbReference>
<evidence type="ECO:0000256" key="8">
    <source>
        <dbReference type="ARBA" id="ARBA00022927"/>
    </source>
</evidence>
<dbReference type="InterPro" id="IPR001388">
    <property type="entry name" value="Synaptobrevin-like"/>
</dbReference>
<dbReference type="Proteomes" id="UP001153069">
    <property type="component" value="Unassembled WGS sequence"/>
</dbReference>
<dbReference type="Gene3D" id="1.20.5.110">
    <property type="match status" value="1"/>
</dbReference>
<dbReference type="GO" id="GO:0005789">
    <property type="term" value="C:endoplasmic reticulum membrane"/>
    <property type="evidence" value="ECO:0007669"/>
    <property type="project" value="UniProtKB-SubCell"/>
</dbReference>
<comment type="caution">
    <text evidence="22">The sequence shown here is derived from an EMBL/GenBank/DDBJ whole genome shotgun (WGS) entry which is preliminary data.</text>
</comment>
<dbReference type="PROSITE" id="PS50859">
    <property type="entry name" value="LONGIN"/>
    <property type="match status" value="1"/>
</dbReference>
<evidence type="ECO:0000256" key="13">
    <source>
        <dbReference type="ARBA" id="ARBA00024187"/>
    </source>
</evidence>
<comment type="subcellular location">
    <subcellularLocation>
        <location evidence="1">Endoplasmic reticulum membrane</location>
        <topology evidence="1">Single-pass type IV membrane protein</topology>
    </subcellularLocation>
    <subcellularLocation>
        <location evidence="13">Endoplasmic reticulum-Golgi intermediate compartment membrane</location>
    </subcellularLocation>
    <subcellularLocation>
        <location evidence="2">Golgi apparatus membrane</location>
    </subcellularLocation>
</comment>
<evidence type="ECO:0000256" key="6">
    <source>
        <dbReference type="ARBA" id="ARBA00022824"/>
    </source>
</evidence>
<dbReference type="OrthoDB" id="1719357at2759"/>
<gene>
    <name evidence="22" type="ORF">SEMRO_411_G137670.1</name>
</gene>
<evidence type="ECO:0000256" key="1">
    <source>
        <dbReference type="ARBA" id="ARBA00004163"/>
    </source>
</evidence>
<dbReference type="Pfam" id="PF00957">
    <property type="entry name" value="Synaptobrevin"/>
    <property type="match status" value="1"/>
</dbReference>
<dbReference type="GO" id="GO:0000139">
    <property type="term" value="C:Golgi membrane"/>
    <property type="evidence" value="ECO:0007669"/>
    <property type="project" value="UniProtKB-SubCell"/>
</dbReference>
<evidence type="ECO:0000256" key="3">
    <source>
        <dbReference type="ARBA" id="ARBA00008025"/>
    </source>
</evidence>
<proteinExistence type="inferred from homology"/>
<dbReference type="CDD" id="cd15866">
    <property type="entry name" value="R-SNARE_SEC22"/>
    <property type="match status" value="1"/>
</dbReference>
<dbReference type="PANTHER" id="PTHR45837">
    <property type="entry name" value="VESICLE-TRAFFICKING PROTEIN SEC22B"/>
    <property type="match status" value="1"/>
</dbReference>
<keyword evidence="23" id="KW-1185">Reference proteome</keyword>
<protein>
    <recommendedName>
        <fullName evidence="14">Vesicle-trafficking protein SEC22b</fullName>
    </recommendedName>
    <alternativeName>
        <fullName evidence="15">SEC22 vesicle-trafficking protein homolog B</fullName>
    </alternativeName>
</protein>
<evidence type="ECO:0000256" key="19">
    <source>
        <dbReference type="SAM" id="Phobius"/>
    </source>
</evidence>
<feature type="domain" description="V-SNARE coiled-coil homology" evidence="21">
    <location>
        <begin position="130"/>
        <end position="190"/>
    </location>
</feature>
<evidence type="ECO:0000256" key="9">
    <source>
        <dbReference type="ARBA" id="ARBA00022989"/>
    </source>
</evidence>
<dbReference type="PROSITE" id="PS50892">
    <property type="entry name" value="V_SNARE"/>
    <property type="match status" value="1"/>
</dbReference>
<dbReference type="GO" id="GO:0033116">
    <property type="term" value="C:endoplasmic reticulum-Golgi intermediate compartment membrane"/>
    <property type="evidence" value="ECO:0007669"/>
    <property type="project" value="UniProtKB-SubCell"/>
</dbReference>
<feature type="transmembrane region" description="Helical" evidence="19">
    <location>
        <begin position="192"/>
        <end position="211"/>
    </location>
</feature>
<organism evidence="22 23">
    <name type="scientific">Seminavis robusta</name>
    <dbReference type="NCBI Taxonomy" id="568900"/>
    <lineage>
        <taxon>Eukaryota</taxon>
        <taxon>Sar</taxon>
        <taxon>Stramenopiles</taxon>
        <taxon>Ochrophyta</taxon>
        <taxon>Bacillariophyta</taxon>
        <taxon>Bacillariophyceae</taxon>
        <taxon>Bacillariophycidae</taxon>
        <taxon>Naviculales</taxon>
        <taxon>Naviculaceae</taxon>
        <taxon>Seminavis</taxon>
    </lineage>
</organism>
<accession>A0A9N8HEK7</accession>
<keyword evidence="4" id="KW-0813">Transport</keyword>
<evidence type="ECO:0000313" key="23">
    <source>
        <dbReference type="Proteomes" id="UP001153069"/>
    </source>
</evidence>
<dbReference type="InterPro" id="IPR044565">
    <property type="entry name" value="Sec22"/>
</dbReference>
<dbReference type="InterPro" id="IPR042855">
    <property type="entry name" value="V_SNARE_CC"/>
</dbReference>
<name>A0A9N8HEK7_9STRA</name>
<dbReference type="SUPFAM" id="SSF58038">
    <property type="entry name" value="SNARE fusion complex"/>
    <property type="match status" value="1"/>
</dbReference>
<keyword evidence="5 19" id="KW-0812">Transmembrane</keyword>
<comment type="similarity">
    <text evidence="3">Belongs to the synaptobrevin family.</text>
</comment>
<dbReference type="GO" id="GO:0005484">
    <property type="term" value="F:SNAP receptor activity"/>
    <property type="evidence" value="ECO:0007669"/>
    <property type="project" value="InterPro"/>
</dbReference>
<keyword evidence="9 19" id="KW-1133">Transmembrane helix</keyword>
<evidence type="ECO:0000256" key="15">
    <source>
        <dbReference type="ARBA" id="ARBA00033315"/>
    </source>
</evidence>
<dbReference type="GO" id="GO:0006888">
    <property type="term" value="P:endoplasmic reticulum to Golgi vesicle-mediated transport"/>
    <property type="evidence" value="ECO:0007669"/>
    <property type="project" value="InterPro"/>
</dbReference>
<keyword evidence="12 19" id="KW-0472">Membrane</keyword>
<evidence type="ECO:0000256" key="14">
    <source>
        <dbReference type="ARBA" id="ARBA00024248"/>
    </source>
</evidence>
<dbReference type="Gene3D" id="3.30.450.50">
    <property type="entry name" value="Longin domain"/>
    <property type="match status" value="1"/>
</dbReference>
<dbReference type="SMART" id="SM01270">
    <property type="entry name" value="Longin"/>
    <property type="match status" value="1"/>
</dbReference>
<keyword evidence="8" id="KW-0653">Protein transport</keyword>
<sequence length="215" mass="24842">MDGLPLVSSQSPSPGMPVTNKHQQEAKEIIRKMTVGGAPTRMSVDSGDRAFSFMTRDNLCFLVLTEAPYPKRLAFLYLEDIADLILGELAREFGNEWRSQIDQTARPFRFIQYDPLIQRKQRDYRDVNQQKSRLNEDLTEIQSIMRKNINEILDRGEKLDQVSSISNELKQKSKDFKWGAKKLTWQARLQQYGPMLVGTSIVLIVLYVKIFHIGF</sequence>
<evidence type="ECO:0000256" key="17">
    <source>
        <dbReference type="SAM" id="Coils"/>
    </source>
</evidence>